<evidence type="ECO:0000313" key="4">
    <source>
        <dbReference type="EMBL" id="KAA0920729.1"/>
    </source>
</evidence>
<dbReference type="Proteomes" id="UP000325291">
    <property type="component" value="Unassembled WGS sequence"/>
</dbReference>
<evidence type="ECO:0000313" key="5">
    <source>
        <dbReference type="Proteomes" id="UP000325291"/>
    </source>
</evidence>
<reference evidence="4 5" key="1">
    <citation type="submission" date="2019-07" db="EMBL/GenBank/DDBJ databases">
        <title>Aquicoccus porphyridii gen. nov., sp. nov., isolated from a small marine red alga, Porphyridium marinum.</title>
        <authorList>
            <person name="Liu L."/>
        </authorList>
    </citation>
    <scope>NUCLEOTIDE SEQUENCE [LARGE SCALE GENOMIC DNA]</scope>
    <source>
        <strain evidence="4 5">L1 8-17</strain>
    </source>
</reference>
<evidence type="ECO:0000256" key="1">
    <source>
        <dbReference type="ARBA" id="ARBA00022729"/>
    </source>
</evidence>
<dbReference type="Gene3D" id="3.30.1450.10">
    <property type="match status" value="1"/>
</dbReference>
<name>A0A5A9ZU94_9RHOB</name>
<dbReference type="InterPro" id="IPR037873">
    <property type="entry name" value="BamE-like"/>
</dbReference>
<dbReference type="EMBL" id="VINQ01000001">
    <property type="protein sequence ID" value="KAA0920729.1"/>
    <property type="molecule type" value="Genomic_DNA"/>
</dbReference>
<feature type="domain" description="Outer membrane protein assembly factor BamE" evidence="3">
    <location>
        <begin position="30"/>
        <end position="105"/>
    </location>
</feature>
<dbReference type="AlphaFoldDB" id="A0A5A9ZU94"/>
<sequence length="153" mass="16617">MDMRATARAIIISLALVAVAGCTPIMRNHGYVPSDAELQEITVGIDSRATVEDVLGTPSAGAFMEGGDIYYVRSQVRHFGMLEPKVIDREIVAISFDGSDVVQNIERFGLEQGRPVVLSRRVTDSSVAGKSFLRQLMGNLGRFNAGEMLETRG</sequence>
<proteinExistence type="predicted"/>
<dbReference type="PROSITE" id="PS51257">
    <property type="entry name" value="PROKAR_LIPOPROTEIN"/>
    <property type="match status" value="1"/>
</dbReference>
<dbReference type="InterPro" id="IPR007450">
    <property type="entry name" value="BamE_dom"/>
</dbReference>
<gene>
    <name evidence="4" type="primary">bamE</name>
    <name evidence="4" type="ORF">FLO80_00690</name>
</gene>
<evidence type="ECO:0000256" key="2">
    <source>
        <dbReference type="ARBA" id="ARBA00023136"/>
    </source>
</evidence>
<dbReference type="Pfam" id="PF04355">
    <property type="entry name" value="BamE"/>
    <property type="match status" value="1"/>
</dbReference>
<accession>A0A5A9ZU94</accession>
<comment type="caution">
    <text evidence="4">The sequence shown here is derived from an EMBL/GenBank/DDBJ whole genome shotgun (WGS) entry which is preliminary data.</text>
</comment>
<keyword evidence="1" id="KW-0732">Signal</keyword>
<organism evidence="4 5">
    <name type="scientific">Aquicoccus porphyridii</name>
    <dbReference type="NCBI Taxonomy" id="1852029"/>
    <lineage>
        <taxon>Bacteria</taxon>
        <taxon>Pseudomonadati</taxon>
        <taxon>Pseudomonadota</taxon>
        <taxon>Alphaproteobacteria</taxon>
        <taxon>Rhodobacterales</taxon>
        <taxon>Paracoccaceae</taxon>
        <taxon>Aquicoccus</taxon>
    </lineage>
</organism>
<keyword evidence="2" id="KW-0472">Membrane</keyword>
<protein>
    <submittedName>
        <fullName evidence="4">Outer membrane protein assembly factor BamE</fullName>
    </submittedName>
</protein>
<keyword evidence="5" id="KW-1185">Reference proteome</keyword>
<dbReference type="RefSeq" id="WP_111362239.1">
    <property type="nucleotide sequence ID" value="NZ_JASHJG010000021.1"/>
</dbReference>
<evidence type="ECO:0000259" key="3">
    <source>
        <dbReference type="Pfam" id="PF04355"/>
    </source>
</evidence>
<dbReference type="GO" id="GO:0019867">
    <property type="term" value="C:outer membrane"/>
    <property type="evidence" value="ECO:0007669"/>
    <property type="project" value="InterPro"/>
</dbReference>